<keyword evidence="2" id="KW-1185">Reference proteome</keyword>
<name>A0ABP8DZJ4_9MICO</name>
<dbReference type="Pfam" id="PF18986">
    <property type="entry name" value="DUF5719"/>
    <property type="match status" value="1"/>
</dbReference>
<gene>
    <name evidence="1" type="ORF">GCM10022256_09530</name>
</gene>
<proteinExistence type="predicted"/>
<protein>
    <recommendedName>
        <fullName evidence="3">Large extracellular alpha-helical protein</fullName>
    </recommendedName>
</protein>
<dbReference type="InterPro" id="IPR043777">
    <property type="entry name" value="DUF5719"/>
</dbReference>
<dbReference type="EMBL" id="BAABAU010000001">
    <property type="protein sequence ID" value="GAA4265341.1"/>
    <property type="molecule type" value="Genomic_DNA"/>
</dbReference>
<accession>A0ABP8DZJ4</accession>
<evidence type="ECO:0000313" key="2">
    <source>
        <dbReference type="Proteomes" id="UP001501594"/>
    </source>
</evidence>
<dbReference type="Proteomes" id="UP001501594">
    <property type="component" value="Unassembled WGS sequence"/>
</dbReference>
<sequence length="471" mass="46352">MTRRTLVTTGVRALVGVVTLAVGAGVIAAASVLPLPTVSDSPAGRLVTPVALDQQRVCSGSLLRLAGQSGGSATSLSAAGVASTVTGAGDGDAPEVTTLSGPSGARSKPLLVTAGAKGSTSVPLVAAAQSQQAASTDLTGFAASACTEPTSSTWLVGGSTETGRTTLIDLVNPTDVNSTVDLALYGEDGKVEGPGLKGIVVGPNSEKVVPLSGFATNLSSPVVHVVSQGGLIGATLQVGIVRTLEPGGADTVSPAAPPSTEVTIPGIIVRDGQAIQGRAGDEGYGDLTTILRTFVPGSADADLDIQLRTPKGTGATFSVTARAGQVTDVPLDGLADGQYTATISSSAKVVAGVRSSSISGDAIDLAWTGSAPRISGTTMFAVAQGPNATLTLANPTGKAVAATLRSASGAPTTLTVPAGSSTLQLLRTGTVLTLSKADGLRAAVSYSAGARIAAYPLFSPSSVSSPVKVYP</sequence>
<organism evidence="1 2">
    <name type="scientific">Frondihabitans peucedani</name>
    <dbReference type="NCBI Taxonomy" id="598626"/>
    <lineage>
        <taxon>Bacteria</taxon>
        <taxon>Bacillati</taxon>
        <taxon>Actinomycetota</taxon>
        <taxon>Actinomycetes</taxon>
        <taxon>Micrococcales</taxon>
        <taxon>Microbacteriaceae</taxon>
        <taxon>Frondihabitans</taxon>
    </lineage>
</organism>
<reference evidence="2" key="1">
    <citation type="journal article" date="2019" name="Int. J. Syst. Evol. Microbiol.">
        <title>The Global Catalogue of Microorganisms (GCM) 10K type strain sequencing project: providing services to taxonomists for standard genome sequencing and annotation.</title>
        <authorList>
            <consortium name="The Broad Institute Genomics Platform"/>
            <consortium name="The Broad Institute Genome Sequencing Center for Infectious Disease"/>
            <person name="Wu L."/>
            <person name="Ma J."/>
        </authorList>
    </citation>
    <scope>NUCLEOTIDE SEQUENCE [LARGE SCALE GENOMIC DNA]</scope>
    <source>
        <strain evidence="2">JCM 17442</strain>
    </source>
</reference>
<comment type="caution">
    <text evidence="1">The sequence shown here is derived from an EMBL/GenBank/DDBJ whole genome shotgun (WGS) entry which is preliminary data.</text>
</comment>
<evidence type="ECO:0000313" key="1">
    <source>
        <dbReference type="EMBL" id="GAA4265341.1"/>
    </source>
</evidence>
<evidence type="ECO:0008006" key="3">
    <source>
        <dbReference type="Google" id="ProtNLM"/>
    </source>
</evidence>
<dbReference type="RefSeq" id="WP_344793880.1">
    <property type="nucleotide sequence ID" value="NZ_BAABAU010000001.1"/>
</dbReference>